<evidence type="ECO:0000256" key="18">
    <source>
        <dbReference type="SAM" id="MobiDB-lite"/>
    </source>
</evidence>
<dbReference type="FunFam" id="2.80.10.50:FF:000012">
    <property type="entry name" value="Protein O-mannosyl-transferase 1"/>
    <property type="match status" value="1"/>
</dbReference>
<keyword evidence="5" id="KW-0328">Glycosyltransferase</keyword>
<dbReference type="SUPFAM" id="SSF82109">
    <property type="entry name" value="MIR domain"/>
    <property type="match status" value="1"/>
</dbReference>
<keyword evidence="8" id="KW-0677">Repeat</keyword>
<evidence type="ECO:0000256" key="2">
    <source>
        <dbReference type="ARBA" id="ARBA00004922"/>
    </source>
</evidence>
<keyword evidence="7 19" id="KW-0812">Transmembrane</keyword>
<organism evidence="21 22">
    <name type="scientific">Trichonephila clavata</name>
    <name type="common">Joro spider</name>
    <name type="synonym">Nephila clavata</name>
    <dbReference type="NCBI Taxonomy" id="2740835"/>
    <lineage>
        <taxon>Eukaryota</taxon>
        <taxon>Metazoa</taxon>
        <taxon>Ecdysozoa</taxon>
        <taxon>Arthropoda</taxon>
        <taxon>Chelicerata</taxon>
        <taxon>Arachnida</taxon>
        <taxon>Araneae</taxon>
        <taxon>Araneomorphae</taxon>
        <taxon>Entelegynae</taxon>
        <taxon>Araneoidea</taxon>
        <taxon>Nephilidae</taxon>
        <taxon>Trichonephila</taxon>
    </lineage>
</organism>
<evidence type="ECO:0000256" key="6">
    <source>
        <dbReference type="ARBA" id="ARBA00022679"/>
    </source>
</evidence>
<feature type="transmembrane region" description="Helical" evidence="19">
    <location>
        <begin position="711"/>
        <end position="730"/>
    </location>
</feature>
<evidence type="ECO:0000256" key="13">
    <source>
        <dbReference type="ARBA" id="ARBA00045102"/>
    </source>
</evidence>
<dbReference type="EC" id="2.4.1.109" evidence="4"/>
<evidence type="ECO:0000256" key="14">
    <source>
        <dbReference type="ARBA" id="ARBA00059310"/>
    </source>
</evidence>
<evidence type="ECO:0000256" key="9">
    <source>
        <dbReference type="ARBA" id="ARBA00022824"/>
    </source>
</evidence>
<dbReference type="InterPro" id="IPR036300">
    <property type="entry name" value="MIR_dom_sf"/>
</dbReference>
<feature type="transmembrane region" description="Helical" evidence="19">
    <location>
        <begin position="742"/>
        <end position="764"/>
    </location>
</feature>
<keyword evidence="10 19" id="KW-1133">Transmembrane helix</keyword>
<feature type="compositionally biased region" description="Basic and acidic residues" evidence="18">
    <location>
        <begin position="47"/>
        <end position="62"/>
    </location>
</feature>
<protein>
    <recommendedName>
        <fullName evidence="16">Protein O-mannosyltransferase 1</fullName>
        <ecNumber evidence="4">2.4.1.109</ecNumber>
    </recommendedName>
    <alternativeName>
        <fullName evidence="17">Protein rotated abdomen</fullName>
    </alternativeName>
</protein>
<feature type="domain" description="MIR" evidence="20">
    <location>
        <begin position="465"/>
        <end position="522"/>
    </location>
</feature>
<dbReference type="SMART" id="SM00472">
    <property type="entry name" value="MIR"/>
    <property type="match status" value="3"/>
</dbReference>
<comment type="subunit">
    <text evidence="15">Interacts with tw/POMT2.</text>
</comment>
<keyword evidence="6" id="KW-0808">Transferase</keyword>
<comment type="subcellular location">
    <subcellularLocation>
        <location evidence="1">Endoplasmic reticulum membrane</location>
        <topology evidence="1">Multi-pass membrane protein</topology>
    </subcellularLocation>
</comment>
<evidence type="ECO:0000259" key="20">
    <source>
        <dbReference type="PROSITE" id="PS50919"/>
    </source>
</evidence>
<evidence type="ECO:0000256" key="1">
    <source>
        <dbReference type="ARBA" id="ARBA00004477"/>
    </source>
</evidence>
<comment type="caution">
    <text evidence="21">The sequence shown here is derived from an EMBL/GenBank/DDBJ whole genome shotgun (WGS) entry which is preliminary data.</text>
</comment>
<evidence type="ECO:0000256" key="19">
    <source>
        <dbReference type="SAM" id="Phobius"/>
    </source>
</evidence>
<evidence type="ECO:0000256" key="8">
    <source>
        <dbReference type="ARBA" id="ARBA00022737"/>
    </source>
</evidence>
<dbReference type="InterPro" id="IPR032421">
    <property type="entry name" value="PMT_4TMC"/>
</dbReference>
<evidence type="ECO:0000256" key="12">
    <source>
        <dbReference type="ARBA" id="ARBA00045085"/>
    </source>
</evidence>
<feature type="transmembrane region" description="Helical" evidence="19">
    <location>
        <begin position="218"/>
        <end position="240"/>
    </location>
</feature>
<evidence type="ECO:0000256" key="5">
    <source>
        <dbReference type="ARBA" id="ARBA00022676"/>
    </source>
</evidence>
<dbReference type="InterPro" id="IPR027005">
    <property type="entry name" value="PMT-like"/>
</dbReference>
<dbReference type="Pfam" id="PF02366">
    <property type="entry name" value="PMT"/>
    <property type="match status" value="1"/>
</dbReference>
<feature type="transmembrane region" description="Helical" evidence="19">
    <location>
        <begin position="252"/>
        <end position="271"/>
    </location>
</feature>
<feature type="compositionally biased region" description="Basic residues" evidence="18">
    <location>
        <begin position="1"/>
        <end position="11"/>
    </location>
</feature>
<evidence type="ECO:0000256" key="3">
    <source>
        <dbReference type="ARBA" id="ARBA00007222"/>
    </source>
</evidence>
<feature type="transmembrane region" description="Helical" evidence="19">
    <location>
        <begin position="283"/>
        <end position="316"/>
    </location>
</feature>
<keyword evidence="9" id="KW-0256">Endoplasmic reticulum</keyword>
<dbReference type="InterPro" id="IPR003342">
    <property type="entry name" value="ArnT-like_N"/>
</dbReference>
<dbReference type="AlphaFoldDB" id="A0A8X6G9U1"/>
<feature type="transmembrane region" description="Helical" evidence="19">
    <location>
        <begin position="671"/>
        <end position="691"/>
    </location>
</feature>
<evidence type="ECO:0000256" key="11">
    <source>
        <dbReference type="ARBA" id="ARBA00023136"/>
    </source>
</evidence>
<comment type="similarity">
    <text evidence="3">Belongs to the glycosyltransferase 39 family.</text>
</comment>
<dbReference type="PANTHER" id="PTHR10050:SF51">
    <property type="entry name" value="PROTEIN O-MANNOSYL-TRANSFERASE 1"/>
    <property type="match status" value="1"/>
</dbReference>
<evidence type="ECO:0000256" key="16">
    <source>
        <dbReference type="ARBA" id="ARBA00073145"/>
    </source>
</evidence>
<keyword evidence="22" id="KW-1185">Reference proteome</keyword>
<comment type="pathway">
    <text evidence="2">Protein modification; protein glycosylation.</text>
</comment>
<dbReference type="Proteomes" id="UP000887116">
    <property type="component" value="Unassembled WGS sequence"/>
</dbReference>
<dbReference type="PROSITE" id="PS50919">
    <property type="entry name" value="MIR"/>
    <property type="match status" value="3"/>
</dbReference>
<feature type="domain" description="MIR" evidence="20">
    <location>
        <begin position="528"/>
        <end position="584"/>
    </location>
</feature>
<dbReference type="CDD" id="cd23281">
    <property type="entry name" value="beta-trefoil_MIR_POMT1"/>
    <property type="match status" value="1"/>
</dbReference>
<keyword evidence="11 19" id="KW-0472">Membrane</keyword>
<gene>
    <name evidence="21" type="primary">rt</name>
    <name evidence="21" type="ORF">TNCT_261651</name>
</gene>
<feature type="region of interest" description="Disordered" evidence="18">
    <location>
        <begin position="1"/>
        <end position="71"/>
    </location>
</feature>
<evidence type="ECO:0000256" key="15">
    <source>
        <dbReference type="ARBA" id="ARBA00061810"/>
    </source>
</evidence>
<comment type="function">
    <text evidence="14">Rt/POMT1 and tw/POMT2 function as a protein O-mannosyltransferase in association with each other to generate and maintain normal muscle development.</text>
</comment>
<accession>A0A8X6G9U1</accession>
<feature type="transmembrane region" description="Helical" evidence="19">
    <location>
        <begin position="776"/>
        <end position="796"/>
    </location>
</feature>
<proteinExistence type="inferred from homology"/>
<dbReference type="OrthoDB" id="292747at2759"/>
<feature type="compositionally biased region" description="Polar residues" evidence="18">
    <location>
        <begin position="26"/>
        <end position="41"/>
    </location>
</feature>
<feature type="domain" description="MIR" evidence="20">
    <location>
        <begin position="393"/>
        <end position="454"/>
    </location>
</feature>
<dbReference type="InterPro" id="IPR016093">
    <property type="entry name" value="MIR_motif"/>
</dbReference>
<dbReference type="GO" id="GO:0005789">
    <property type="term" value="C:endoplasmic reticulum membrane"/>
    <property type="evidence" value="ECO:0007669"/>
    <property type="project" value="UniProtKB-SubCell"/>
</dbReference>
<dbReference type="Pfam" id="PF16192">
    <property type="entry name" value="PMT_4TMC"/>
    <property type="match status" value="1"/>
</dbReference>
<name>A0A8X6G9U1_TRICU</name>
<comment type="catalytic activity">
    <reaction evidence="12">
        <text>a di-trans,poly-cis-dolichyl beta-D-mannosyl phosphate + L-threonyl-[protein] = 3-O-(alpha-D-mannosyl)-L-threonyl-[protein] + a di-trans,poly-cis-dolichyl phosphate + H(+)</text>
        <dbReference type="Rhea" id="RHEA:53396"/>
        <dbReference type="Rhea" id="RHEA-COMP:11060"/>
        <dbReference type="Rhea" id="RHEA-COMP:13547"/>
        <dbReference type="Rhea" id="RHEA-COMP:19498"/>
        <dbReference type="Rhea" id="RHEA-COMP:19501"/>
        <dbReference type="ChEBI" id="CHEBI:15378"/>
        <dbReference type="ChEBI" id="CHEBI:30013"/>
        <dbReference type="ChEBI" id="CHEBI:57683"/>
        <dbReference type="ChEBI" id="CHEBI:58211"/>
        <dbReference type="ChEBI" id="CHEBI:137323"/>
        <dbReference type="EC" id="2.4.1.109"/>
    </reaction>
</comment>
<dbReference type="Gene3D" id="2.80.10.50">
    <property type="match status" value="1"/>
</dbReference>
<feature type="transmembrane region" description="Helical" evidence="19">
    <location>
        <begin position="337"/>
        <end position="360"/>
    </location>
</feature>
<dbReference type="PANTHER" id="PTHR10050">
    <property type="entry name" value="DOLICHYL-PHOSPHATE-MANNOSE--PROTEIN MANNOSYLTRANSFERASE"/>
    <property type="match status" value="1"/>
</dbReference>
<dbReference type="GO" id="GO:0004169">
    <property type="term" value="F:dolichyl-phosphate-mannose-protein mannosyltransferase activity"/>
    <property type="evidence" value="ECO:0007669"/>
    <property type="project" value="UniProtKB-EC"/>
</dbReference>
<evidence type="ECO:0000313" key="22">
    <source>
        <dbReference type="Proteomes" id="UP000887116"/>
    </source>
</evidence>
<evidence type="ECO:0000256" key="17">
    <source>
        <dbReference type="ARBA" id="ARBA00079036"/>
    </source>
</evidence>
<dbReference type="Pfam" id="PF02815">
    <property type="entry name" value="MIR"/>
    <property type="match status" value="1"/>
</dbReference>
<dbReference type="EMBL" id="BMAO01025005">
    <property type="protein sequence ID" value="GFQ99457.1"/>
    <property type="molecule type" value="Genomic_DNA"/>
</dbReference>
<reference evidence="21" key="1">
    <citation type="submission" date="2020-07" db="EMBL/GenBank/DDBJ databases">
        <title>Multicomponent nature underlies the extraordinary mechanical properties of spider dragline silk.</title>
        <authorList>
            <person name="Kono N."/>
            <person name="Nakamura H."/>
            <person name="Mori M."/>
            <person name="Yoshida Y."/>
            <person name="Ohtoshi R."/>
            <person name="Malay A.D."/>
            <person name="Moran D.A.P."/>
            <person name="Tomita M."/>
            <person name="Numata K."/>
            <person name="Arakawa K."/>
        </authorList>
    </citation>
    <scope>NUCLEOTIDE SEQUENCE</scope>
</reference>
<evidence type="ECO:0000313" key="21">
    <source>
        <dbReference type="EMBL" id="GFQ99457.1"/>
    </source>
</evidence>
<evidence type="ECO:0000256" key="10">
    <source>
        <dbReference type="ARBA" id="ARBA00022989"/>
    </source>
</evidence>
<evidence type="ECO:0000256" key="4">
    <source>
        <dbReference type="ARBA" id="ARBA00012839"/>
    </source>
</evidence>
<sequence length="826" mass="95116">MTNKLKQRKKSDKPAKENDSDGNGSGTICNSETSLDNNVSLASEDAANEKDLKSSDQLENNEKNYQNNGVETLSKKKLMRLKKVPSQDLMSDDDFQPPSAFFNKDVKPPSFQFEIDAAAVIMLVLAVCTRMWRLEEPRSIVFDELHYGKFASMYMRRTFFFDSHPPLGKQLVALAGYISGFDGNSQFDRIGGDYSETVPIRALRAVPAFFGSLLIPTVYYLVIELGFTSRTAMLAGILIIFENAYLTQSRFILMESMLIWFSAFGLLAYLKFRKISSTFSKEWWTWLITCSVSLTCAICVKYSGIFSALLVVGLLISDYWKMISDASLSAVTLLVHLFVRFVAVFIIPTCIYLLVFYIHLNILTKAGPHDNIMTSGFQASLEGGLASITKGQPLEIAHGSQITLRHTHGRACWLHSHPHVYPLRYPDKRGSSHQQQVTCYSFKDVNNWWIVKRPDVPDLVVSDPIDKIKHGDIVQIIHGMTSRPLNSHDVAAPMSPQNQEVSCYVDYNISFPAQDLWKVEILNRDTEGDVWHTIHSHVRFVHTTSGQALKFSGKQLPEWGFNQHEIVTDRLINQDDTIWNVEEHRYTKKADQKERERDMGMAEFVPLQPTKLTFFEKMWELQYKMFTTNSENVQDHIYSSTASDWLFLTRGIAYWVSPHSNAQIHLLGNVVTWYTATFALLLYTSVFVFYLLRRRRQCYDIPEDVWNKFCIAGKVCFVGYLLHFIPYFFVDRTLFLHHYLPAYFFKLLLLVTLIEHISCLVCLVKYSFIQSILRHMFIIGITIWIAIVLYTFRAFVSFCYGTYPLSTQQVLQLRWKDTWDFIIHVP</sequence>
<evidence type="ECO:0000256" key="7">
    <source>
        <dbReference type="ARBA" id="ARBA00022692"/>
    </source>
</evidence>
<comment type="catalytic activity">
    <reaction evidence="13">
        <text>a di-trans,poly-cis-dolichyl beta-D-mannosyl phosphate + L-seryl-[protein] = 3-O-(alpha-D-mannosyl)-L-seryl-[protein] + a di-trans,poly-cis-dolichyl phosphate + H(+)</text>
        <dbReference type="Rhea" id="RHEA:17377"/>
        <dbReference type="Rhea" id="RHEA-COMP:9863"/>
        <dbReference type="Rhea" id="RHEA-COMP:13546"/>
        <dbReference type="Rhea" id="RHEA-COMP:19498"/>
        <dbReference type="Rhea" id="RHEA-COMP:19501"/>
        <dbReference type="ChEBI" id="CHEBI:15378"/>
        <dbReference type="ChEBI" id="CHEBI:29999"/>
        <dbReference type="ChEBI" id="CHEBI:57683"/>
        <dbReference type="ChEBI" id="CHEBI:58211"/>
        <dbReference type="ChEBI" id="CHEBI:137321"/>
        <dbReference type="EC" id="2.4.1.109"/>
    </reaction>
</comment>